<keyword evidence="2" id="KW-1185">Reference proteome</keyword>
<gene>
    <name evidence="1" type="ORF">NIASO_19170</name>
</gene>
<proteinExistence type="predicted"/>
<dbReference type="Pfam" id="PF04237">
    <property type="entry name" value="YjbR"/>
    <property type="match status" value="1"/>
</dbReference>
<accession>W0F4K2</accession>
<evidence type="ECO:0000313" key="1">
    <source>
        <dbReference type="EMBL" id="AHF16723.1"/>
    </source>
</evidence>
<dbReference type="KEGG" id="nso:NIASO_19170"/>
<dbReference type="eggNOG" id="COG2315">
    <property type="taxonomic scope" value="Bacteria"/>
</dbReference>
<dbReference type="Proteomes" id="UP000003586">
    <property type="component" value="Chromosome"/>
</dbReference>
<evidence type="ECO:0000313" key="2">
    <source>
        <dbReference type="Proteomes" id="UP000003586"/>
    </source>
</evidence>
<dbReference type="InterPro" id="IPR038056">
    <property type="entry name" value="YjbR-like_sf"/>
</dbReference>
<dbReference type="AlphaFoldDB" id="W0F4K2"/>
<dbReference type="HOGENOM" id="CLU_138549_4_1_10"/>
<reference evidence="1 2" key="1">
    <citation type="submission" date="2013-12" db="EMBL/GenBank/DDBJ databases">
        <authorList>
            <consortium name="DOE Joint Genome Institute"/>
            <person name="Eisen J."/>
            <person name="Huntemann M."/>
            <person name="Han J."/>
            <person name="Chen A."/>
            <person name="Kyrpides N."/>
            <person name="Mavromatis K."/>
            <person name="Markowitz V."/>
            <person name="Palaniappan K."/>
            <person name="Ivanova N."/>
            <person name="Schaumberg A."/>
            <person name="Pati A."/>
            <person name="Liolios K."/>
            <person name="Nordberg H.P."/>
            <person name="Cantor M.N."/>
            <person name="Hua S.X."/>
            <person name="Woyke T."/>
        </authorList>
    </citation>
    <scope>NUCLEOTIDE SEQUENCE [LARGE SCALE GENOMIC DNA]</scope>
    <source>
        <strain evidence="2">DSM 19437</strain>
    </source>
</reference>
<sequence length="110" mass="12584">MITEKMFTALALAFPGTEQHPHFERIGFKVAGKRMFATYLNKDNTANIFLTPAEQVLFCKMDKKYIYPVPNKWGAKGATTFVLDKVKKEWVTEALLSAYNEIMYPKKTGI</sequence>
<dbReference type="SUPFAM" id="SSF142906">
    <property type="entry name" value="YjbR-like"/>
    <property type="match status" value="1"/>
</dbReference>
<name>W0F4K2_9BACT</name>
<dbReference type="EMBL" id="CP007035">
    <property type="protein sequence ID" value="AHF16723.1"/>
    <property type="molecule type" value="Genomic_DNA"/>
</dbReference>
<dbReference type="STRING" id="929713.NIASO_19170"/>
<organism evidence="1 2">
    <name type="scientific">Niabella soli DSM 19437</name>
    <dbReference type="NCBI Taxonomy" id="929713"/>
    <lineage>
        <taxon>Bacteria</taxon>
        <taxon>Pseudomonadati</taxon>
        <taxon>Bacteroidota</taxon>
        <taxon>Chitinophagia</taxon>
        <taxon>Chitinophagales</taxon>
        <taxon>Chitinophagaceae</taxon>
        <taxon>Niabella</taxon>
    </lineage>
</organism>
<dbReference type="InterPro" id="IPR058532">
    <property type="entry name" value="YjbR/MT2646/Rv2570-like"/>
</dbReference>
<protein>
    <submittedName>
        <fullName evidence="1">Uncharacterized protein</fullName>
    </submittedName>
</protein>